<dbReference type="Proteomes" id="UP000654452">
    <property type="component" value="Unassembled WGS sequence"/>
</dbReference>
<dbReference type="EMBL" id="JAEPIV010000014">
    <property type="protein sequence ID" value="MBK4721448.1"/>
    <property type="molecule type" value="Genomic_DNA"/>
</dbReference>
<protein>
    <submittedName>
        <fullName evidence="3">Right-handed parallel beta-helix repeat-containing protein</fullName>
    </submittedName>
</protein>
<comment type="caution">
    <text evidence="3">The sequence shown here is derived from an EMBL/GenBank/DDBJ whole genome shotgun (WGS) entry which is preliminary data.</text>
</comment>
<gene>
    <name evidence="3" type="ORF">JJL56_21565</name>
</gene>
<evidence type="ECO:0000313" key="4">
    <source>
        <dbReference type="Proteomes" id="UP000654452"/>
    </source>
</evidence>
<dbReference type="RefSeq" id="WP_200486207.1">
    <property type="nucleotide sequence ID" value="NZ_JAEPIV010000014.1"/>
</dbReference>
<name>A0ABS1I460_9PROT</name>
<dbReference type="SUPFAM" id="SSF51126">
    <property type="entry name" value="Pectin lyase-like"/>
    <property type="match status" value="1"/>
</dbReference>
<feature type="domain" description="Right handed beta helix" evidence="2">
    <location>
        <begin position="268"/>
        <end position="376"/>
    </location>
</feature>
<evidence type="ECO:0000256" key="1">
    <source>
        <dbReference type="SAM" id="MobiDB-lite"/>
    </source>
</evidence>
<feature type="region of interest" description="Disordered" evidence="1">
    <location>
        <begin position="374"/>
        <end position="420"/>
    </location>
</feature>
<feature type="region of interest" description="Disordered" evidence="1">
    <location>
        <begin position="23"/>
        <end position="62"/>
    </location>
</feature>
<feature type="compositionally biased region" description="Low complexity" evidence="1">
    <location>
        <begin position="23"/>
        <end position="42"/>
    </location>
</feature>
<dbReference type="InterPro" id="IPR011050">
    <property type="entry name" value="Pectin_lyase_fold/virulence"/>
</dbReference>
<accession>A0ABS1I460</accession>
<evidence type="ECO:0000313" key="3">
    <source>
        <dbReference type="EMBL" id="MBK4721448.1"/>
    </source>
</evidence>
<reference evidence="3 4" key="1">
    <citation type="submission" date="2021-01" db="EMBL/GenBank/DDBJ databases">
        <title>Azospirillum sp. YIM DDC1 draft genome.</title>
        <authorList>
            <person name="Wang Y.-X."/>
        </authorList>
    </citation>
    <scope>NUCLEOTIDE SEQUENCE [LARGE SCALE GENOMIC DNA]</scope>
    <source>
        <strain evidence="3 4">YIM DDC1</strain>
    </source>
</reference>
<dbReference type="InterPro" id="IPR012334">
    <property type="entry name" value="Pectin_lyas_fold"/>
</dbReference>
<dbReference type="InterPro" id="IPR039448">
    <property type="entry name" value="Beta_helix"/>
</dbReference>
<dbReference type="Gene3D" id="2.160.20.10">
    <property type="entry name" value="Single-stranded right-handed beta-helix, Pectin lyase-like"/>
    <property type="match status" value="1"/>
</dbReference>
<dbReference type="SMART" id="SM00710">
    <property type="entry name" value="PbH1"/>
    <property type="match status" value="5"/>
</dbReference>
<feature type="compositionally biased region" description="Basic and acidic residues" evidence="1">
    <location>
        <begin position="52"/>
        <end position="62"/>
    </location>
</feature>
<sequence>MDHLPPPPPAIERPAQPSLLVSARRSADQNAAQNAAQNAEDAPVFYVDATDGDDRRSGRGPKEAWKSLEKVNATAFPPGSRVLFERGENWRGSLLASSSGTTDRPITYGAYGKGDSPVIDARGASIAVSLNGRTNVAFDGLAITGAADTGLLLGPRARNVSVTNVTVAGNGGSGIVVQGTSEGLRIDGSAITGNGAYGIVHYAADNTDQVITRNTIADNGWRKDGGVYSGWNGRILTGEIAHNRVFNNGVNGGEGRSHGLYHDQGQAGSALKIHDNLIHDNRRGAGILAKSSTEIYRNVIFRNADAGLSLGQNRGIDVTYRVYDNEFYDNNGGVLQHQKGNGSITLELRDNLFHRNGKRAAIIIADSIGKSITGNRVSNDAKSEAKSETRAGTTANQPSANQPSGGTVQEASGMRPESVR</sequence>
<dbReference type="Pfam" id="PF13229">
    <property type="entry name" value="Beta_helix"/>
    <property type="match status" value="2"/>
</dbReference>
<feature type="domain" description="Right handed beta helix" evidence="2">
    <location>
        <begin position="125"/>
        <end position="252"/>
    </location>
</feature>
<dbReference type="InterPro" id="IPR006626">
    <property type="entry name" value="PbH1"/>
</dbReference>
<evidence type="ECO:0000259" key="2">
    <source>
        <dbReference type="Pfam" id="PF13229"/>
    </source>
</evidence>
<keyword evidence="4" id="KW-1185">Reference proteome</keyword>
<feature type="compositionally biased region" description="Polar residues" evidence="1">
    <location>
        <begin position="390"/>
        <end position="410"/>
    </location>
</feature>
<proteinExistence type="predicted"/>
<feature type="compositionally biased region" description="Basic and acidic residues" evidence="1">
    <location>
        <begin position="379"/>
        <end position="389"/>
    </location>
</feature>
<organism evidence="3 4">
    <name type="scientific">Azospirillum aestuarii</name>
    <dbReference type="NCBI Taxonomy" id="2802052"/>
    <lineage>
        <taxon>Bacteria</taxon>
        <taxon>Pseudomonadati</taxon>
        <taxon>Pseudomonadota</taxon>
        <taxon>Alphaproteobacteria</taxon>
        <taxon>Rhodospirillales</taxon>
        <taxon>Azospirillaceae</taxon>
        <taxon>Azospirillum</taxon>
    </lineage>
</organism>